<evidence type="ECO:0000256" key="1">
    <source>
        <dbReference type="ARBA" id="ARBA00004123"/>
    </source>
</evidence>
<sequence length="447" mass="50539">MEQSSACGSSNTNSPQGEELCLVCNDVSTGYHYGTPSCNGCKTFFRRTIMKNQKFTCHYDGNCLIDKSVRCACRHCRFNKCLAVGMRRDAIQQNRDPIGYTKRTRRYPPVKQIDISSPSISNPGSSSPLNIVSPILSQPKLEGNYEDEIFNDLCRVEKYINPLRNSDYIISKSIVHSLLVPSIFHNPEFIRNLDMNPKISDAIRPAVAMDHADCHEKDWSIMTEWAKTIKVYNRLDASDQLALLHHSAITHPSLIQCFYSIDKGPDILVFPNGTYCDRNPDDTRPPGFHRKKLRVFDYLMKPMRDLKIDMNEFAAIKGIFFLNPDADDISTPEAREMISSARHQLADSLYRYMLNTYGPERGSHRYGKVLLLGPSIATLAVEMKETVVVADFFEQVCFSPLAREMLLGIYNNSRSDHHDHNHIPSVSDTNNVGVQGGNKLDFSNVSA</sequence>
<accession>A0A1I7RZZ3</accession>
<dbReference type="SMR" id="A0A1I7RZZ3"/>
<keyword evidence="10 11" id="KW-0539">Nucleus</keyword>
<evidence type="ECO:0000256" key="3">
    <source>
        <dbReference type="ARBA" id="ARBA00022723"/>
    </source>
</evidence>
<evidence type="ECO:0000256" key="9">
    <source>
        <dbReference type="ARBA" id="ARBA00023170"/>
    </source>
</evidence>
<dbReference type="PROSITE" id="PS51030">
    <property type="entry name" value="NUCLEAR_REC_DBD_2"/>
    <property type="match status" value="1"/>
</dbReference>
<evidence type="ECO:0000256" key="4">
    <source>
        <dbReference type="ARBA" id="ARBA00022771"/>
    </source>
</evidence>
<dbReference type="PRINTS" id="PR00047">
    <property type="entry name" value="STROIDFINGER"/>
</dbReference>
<dbReference type="InterPro" id="IPR035500">
    <property type="entry name" value="NHR-like_dom_sf"/>
</dbReference>
<comment type="similarity">
    <text evidence="2 11">Belongs to the nuclear hormone receptor family.</text>
</comment>
<dbReference type="SMART" id="SM00399">
    <property type="entry name" value="ZnF_C4"/>
    <property type="match status" value="1"/>
</dbReference>
<evidence type="ECO:0000313" key="16">
    <source>
        <dbReference type="Proteomes" id="UP000659654"/>
    </source>
</evidence>
<dbReference type="GO" id="GO:0005634">
    <property type="term" value="C:nucleus"/>
    <property type="evidence" value="ECO:0007669"/>
    <property type="project" value="UniProtKB-SubCell"/>
</dbReference>
<evidence type="ECO:0000256" key="5">
    <source>
        <dbReference type="ARBA" id="ARBA00022833"/>
    </source>
</evidence>
<dbReference type="EMBL" id="CAJFCV020000003">
    <property type="protein sequence ID" value="CAG9109132.1"/>
    <property type="molecule type" value="Genomic_DNA"/>
</dbReference>
<evidence type="ECO:0000256" key="10">
    <source>
        <dbReference type="ARBA" id="ARBA00023242"/>
    </source>
</evidence>
<dbReference type="PROSITE" id="PS00031">
    <property type="entry name" value="NUCLEAR_REC_DBD_1"/>
    <property type="match status" value="1"/>
</dbReference>
<dbReference type="Pfam" id="PF00104">
    <property type="entry name" value="Hormone_recep"/>
    <property type="match status" value="1"/>
</dbReference>
<proteinExistence type="inferred from homology"/>
<dbReference type="InterPro" id="IPR000536">
    <property type="entry name" value="Nucl_hrmn_rcpt_lig-bd"/>
</dbReference>
<reference evidence="14" key="2">
    <citation type="submission" date="2020-09" db="EMBL/GenBank/DDBJ databases">
        <authorList>
            <person name="Kikuchi T."/>
        </authorList>
    </citation>
    <scope>NUCLEOTIDE SEQUENCE</scope>
    <source>
        <strain evidence="14">Ka4C1</strain>
    </source>
</reference>
<dbReference type="GO" id="GO:0003700">
    <property type="term" value="F:DNA-binding transcription factor activity"/>
    <property type="evidence" value="ECO:0007669"/>
    <property type="project" value="InterPro"/>
</dbReference>
<dbReference type="InterPro" id="IPR050274">
    <property type="entry name" value="Nuclear_hormone_rcpt_NR2"/>
</dbReference>
<evidence type="ECO:0000259" key="12">
    <source>
        <dbReference type="PROSITE" id="PS51030"/>
    </source>
</evidence>
<dbReference type="SMART" id="SM00430">
    <property type="entry name" value="HOLI"/>
    <property type="match status" value="1"/>
</dbReference>
<dbReference type="SUPFAM" id="SSF57716">
    <property type="entry name" value="Glucocorticoid receptor-like (DNA-binding domain)"/>
    <property type="match status" value="1"/>
</dbReference>
<keyword evidence="3 11" id="KW-0479">Metal-binding</keyword>
<keyword evidence="4 11" id="KW-0863">Zinc-finger</keyword>
<keyword evidence="16" id="KW-1185">Reference proteome</keyword>
<dbReference type="WBParaSite" id="BXY_0631600.1">
    <property type="protein sequence ID" value="BXY_0631600.1"/>
    <property type="gene ID" value="BXY_0631600"/>
</dbReference>
<dbReference type="InterPro" id="IPR013088">
    <property type="entry name" value="Znf_NHR/GATA"/>
</dbReference>
<organism evidence="15 17">
    <name type="scientific">Bursaphelenchus xylophilus</name>
    <name type="common">Pinewood nematode worm</name>
    <name type="synonym">Aphelenchoides xylophilus</name>
    <dbReference type="NCBI Taxonomy" id="6326"/>
    <lineage>
        <taxon>Eukaryota</taxon>
        <taxon>Metazoa</taxon>
        <taxon>Ecdysozoa</taxon>
        <taxon>Nematoda</taxon>
        <taxon>Chromadorea</taxon>
        <taxon>Rhabditida</taxon>
        <taxon>Tylenchina</taxon>
        <taxon>Tylenchomorpha</taxon>
        <taxon>Aphelenchoidea</taxon>
        <taxon>Aphelenchoididae</taxon>
        <taxon>Bursaphelenchus</taxon>
    </lineage>
</organism>
<dbReference type="GO" id="GO:0008270">
    <property type="term" value="F:zinc ion binding"/>
    <property type="evidence" value="ECO:0007669"/>
    <property type="project" value="UniProtKB-KW"/>
</dbReference>
<dbReference type="PANTHER" id="PTHR24083">
    <property type="entry name" value="NUCLEAR HORMONE RECEPTOR"/>
    <property type="match status" value="1"/>
</dbReference>
<evidence type="ECO:0000259" key="13">
    <source>
        <dbReference type="PROSITE" id="PS51843"/>
    </source>
</evidence>
<reference evidence="17" key="1">
    <citation type="submission" date="2016-11" db="UniProtKB">
        <authorList>
            <consortium name="WormBaseParasite"/>
        </authorList>
    </citation>
    <scope>IDENTIFICATION</scope>
</reference>
<keyword evidence="7 11" id="KW-0238">DNA-binding</keyword>
<dbReference type="CDD" id="cd06960">
    <property type="entry name" value="NR_DBD_HNF4A"/>
    <property type="match status" value="1"/>
</dbReference>
<keyword evidence="5 11" id="KW-0862">Zinc</keyword>
<dbReference type="FunFam" id="3.30.50.10:FF:000030">
    <property type="entry name" value="Nuclear Hormone Receptor family"/>
    <property type="match status" value="1"/>
</dbReference>
<dbReference type="InterPro" id="IPR001628">
    <property type="entry name" value="Znf_hrmn_rcpt"/>
</dbReference>
<dbReference type="Proteomes" id="UP000659654">
    <property type="component" value="Unassembled WGS sequence"/>
</dbReference>
<gene>
    <name evidence="14" type="ORF">BXYJ_LOCUS7067</name>
</gene>
<dbReference type="Pfam" id="PF00105">
    <property type="entry name" value="zf-C4"/>
    <property type="match status" value="1"/>
</dbReference>
<dbReference type="Gene3D" id="3.30.50.10">
    <property type="entry name" value="Erythroid Transcription Factor GATA-1, subunit A"/>
    <property type="match status" value="1"/>
</dbReference>
<keyword evidence="6 11" id="KW-0805">Transcription regulation</keyword>
<evidence type="ECO:0000256" key="6">
    <source>
        <dbReference type="ARBA" id="ARBA00023015"/>
    </source>
</evidence>
<dbReference type="OrthoDB" id="5799427at2759"/>
<keyword evidence="8 11" id="KW-0804">Transcription</keyword>
<evidence type="ECO:0000256" key="7">
    <source>
        <dbReference type="ARBA" id="ARBA00023125"/>
    </source>
</evidence>
<dbReference type="PROSITE" id="PS51843">
    <property type="entry name" value="NR_LBD"/>
    <property type="match status" value="1"/>
</dbReference>
<dbReference type="AlphaFoldDB" id="A0A1I7RZZ3"/>
<dbReference type="InterPro" id="IPR001723">
    <property type="entry name" value="Nuclear_hrmn_rcpt"/>
</dbReference>
<dbReference type="Proteomes" id="UP000095284">
    <property type="component" value="Unplaced"/>
</dbReference>
<name>A0A1I7RZZ3_BURXY</name>
<dbReference type="eggNOG" id="KOG3575">
    <property type="taxonomic scope" value="Eukaryota"/>
</dbReference>
<keyword evidence="9 11" id="KW-0675">Receptor</keyword>
<dbReference type="PRINTS" id="PR00398">
    <property type="entry name" value="STRDHORMONER"/>
</dbReference>
<dbReference type="EMBL" id="CAJFDI010000003">
    <property type="protein sequence ID" value="CAD5222099.1"/>
    <property type="molecule type" value="Genomic_DNA"/>
</dbReference>
<dbReference type="Proteomes" id="UP000582659">
    <property type="component" value="Unassembled WGS sequence"/>
</dbReference>
<comment type="subcellular location">
    <subcellularLocation>
        <location evidence="1 11">Nucleus</location>
    </subcellularLocation>
</comment>
<dbReference type="SUPFAM" id="SSF48508">
    <property type="entry name" value="Nuclear receptor ligand-binding domain"/>
    <property type="match status" value="1"/>
</dbReference>
<evidence type="ECO:0000256" key="8">
    <source>
        <dbReference type="ARBA" id="ARBA00023163"/>
    </source>
</evidence>
<evidence type="ECO:0000313" key="17">
    <source>
        <dbReference type="WBParaSite" id="BXY_0631600.1"/>
    </source>
</evidence>
<evidence type="ECO:0000313" key="14">
    <source>
        <dbReference type="EMBL" id="CAD5222099.1"/>
    </source>
</evidence>
<evidence type="ECO:0000256" key="2">
    <source>
        <dbReference type="ARBA" id="ARBA00005993"/>
    </source>
</evidence>
<dbReference type="GO" id="GO:0000978">
    <property type="term" value="F:RNA polymerase II cis-regulatory region sequence-specific DNA binding"/>
    <property type="evidence" value="ECO:0007669"/>
    <property type="project" value="InterPro"/>
</dbReference>
<protein>
    <submittedName>
        <fullName evidence="14">(pine wood nematode) hypothetical protein</fullName>
    </submittedName>
</protein>
<evidence type="ECO:0000313" key="15">
    <source>
        <dbReference type="Proteomes" id="UP000095284"/>
    </source>
</evidence>
<dbReference type="InterPro" id="IPR049636">
    <property type="entry name" value="HNF4-like_DBD"/>
</dbReference>
<dbReference type="Gene3D" id="1.10.565.10">
    <property type="entry name" value="Retinoid X Receptor"/>
    <property type="match status" value="1"/>
</dbReference>
<feature type="domain" description="Nuclear receptor" evidence="12">
    <location>
        <begin position="18"/>
        <end position="93"/>
    </location>
</feature>
<evidence type="ECO:0000256" key="11">
    <source>
        <dbReference type="RuleBase" id="RU004334"/>
    </source>
</evidence>
<feature type="domain" description="NR LBD" evidence="13">
    <location>
        <begin position="155"/>
        <end position="409"/>
    </location>
</feature>